<protein>
    <submittedName>
        <fullName evidence="1">Uncharacterized protein</fullName>
    </submittedName>
</protein>
<comment type="caution">
    <text evidence="1">The sequence shown here is derived from an EMBL/GenBank/DDBJ whole genome shotgun (WGS) entry which is preliminary data.</text>
</comment>
<sequence length="102" mass="11711">MSSKKFYAIQYMVERLPGVAPPIRRSDPNSYANTPFVDEIALIEMPRKLSFPNIRKYDGTSDPDNHVSQYKQWMFTVAIQKELREPTMCKGFGLTLTGHALQ</sequence>
<dbReference type="EMBL" id="QGKY02000190">
    <property type="protein sequence ID" value="KAF2588196.1"/>
    <property type="molecule type" value="Genomic_DNA"/>
</dbReference>
<evidence type="ECO:0000313" key="1">
    <source>
        <dbReference type="EMBL" id="KAF2588196.1"/>
    </source>
</evidence>
<name>A0A8S9K4C7_BRACR</name>
<accession>A0A8S9K4C7</accession>
<dbReference type="AlphaFoldDB" id="A0A8S9K4C7"/>
<reference evidence="1" key="1">
    <citation type="submission" date="2019-12" db="EMBL/GenBank/DDBJ databases">
        <title>Genome sequencing and annotation of Brassica cretica.</title>
        <authorList>
            <person name="Studholme D.J."/>
            <person name="Sarris P.F."/>
        </authorList>
    </citation>
    <scope>NUCLEOTIDE SEQUENCE</scope>
    <source>
        <strain evidence="1">PFS-102/07</strain>
        <tissue evidence="1">Leaf</tissue>
    </source>
</reference>
<gene>
    <name evidence="1" type="ORF">F2Q70_00039131</name>
</gene>
<proteinExistence type="predicted"/>
<organism evidence="1">
    <name type="scientific">Brassica cretica</name>
    <name type="common">Mustard</name>
    <dbReference type="NCBI Taxonomy" id="69181"/>
    <lineage>
        <taxon>Eukaryota</taxon>
        <taxon>Viridiplantae</taxon>
        <taxon>Streptophyta</taxon>
        <taxon>Embryophyta</taxon>
        <taxon>Tracheophyta</taxon>
        <taxon>Spermatophyta</taxon>
        <taxon>Magnoliopsida</taxon>
        <taxon>eudicotyledons</taxon>
        <taxon>Gunneridae</taxon>
        <taxon>Pentapetalae</taxon>
        <taxon>rosids</taxon>
        <taxon>malvids</taxon>
        <taxon>Brassicales</taxon>
        <taxon>Brassicaceae</taxon>
        <taxon>Brassiceae</taxon>
        <taxon>Brassica</taxon>
    </lineage>
</organism>
<dbReference type="PANTHER" id="PTHR33223">
    <property type="entry name" value="CCHC-TYPE DOMAIN-CONTAINING PROTEIN"/>
    <property type="match status" value="1"/>
</dbReference>
<dbReference type="PANTHER" id="PTHR33223:SF9">
    <property type="entry name" value="RETROTRANSPOSON GAG DOMAIN-CONTAINING PROTEIN"/>
    <property type="match status" value="1"/>
</dbReference>